<comment type="similarity">
    <text evidence="5">Belongs to the SAT4 family.</text>
</comment>
<dbReference type="Pfam" id="PF20684">
    <property type="entry name" value="Fung_rhodopsin"/>
    <property type="match status" value="1"/>
</dbReference>
<evidence type="ECO:0000256" key="3">
    <source>
        <dbReference type="ARBA" id="ARBA00022989"/>
    </source>
</evidence>
<feature type="domain" description="Rhodopsin" evidence="8">
    <location>
        <begin position="51"/>
        <end position="267"/>
    </location>
</feature>
<evidence type="ECO:0000256" key="6">
    <source>
        <dbReference type="SAM" id="MobiDB-lite"/>
    </source>
</evidence>
<dbReference type="InterPro" id="IPR049326">
    <property type="entry name" value="Rhodopsin_dom_fungi"/>
</dbReference>
<reference evidence="9 10" key="1">
    <citation type="submission" date="2018-06" db="EMBL/GenBank/DDBJ databases">
        <title>Complete Genomes of Monosporascus.</title>
        <authorList>
            <person name="Robinson A.J."/>
            <person name="Natvig D.O."/>
        </authorList>
    </citation>
    <scope>NUCLEOTIDE SEQUENCE [LARGE SCALE GENOMIC DNA]</scope>
    <source>
        <strain evidence="9 10">CBS 609.92</strain>
    </source>
</reference>
<gene>
    <name evidence="9" type="ORF">DL762_002115</name>
</gene>
<dbReference type="PANTHER" id="PTHR33048:SF160">
    <property type="entry name" value="SAT4 FAMILY MEMBRANE PROTEIN"/>
    <property type="match status" value="1"/>
</dbReference>
<keyword evidence="3 7" id="KW-1133">Transmembrane helix</keyword>
<feature type="transmembrane region" description="Helical" evidence="7">
    <location>
        <begin position="171"/>
        <end position="192"/>
    </location>
</feature>
<keyword evidence="2 7" id="KW-0812">Transmembrane</keyword>
<feature type="transmembrane region" description="Helical" evidence="7">
    <location>
        <begin position="88"/>
        <end position="106"/>
    </location>
</feature>
<dbReference type="InterPro" id="IPR052337">
    <property type="entry name" value="SAT4-like"/>
</dbReference>
<keyword evidence="4 7" id="KW-0472">Membrane</keyword>
<feature type="region of interest" description="Disordered" evidence="6">
    <location>
        <begin position="343"/>
        <end position="375"/>
    </location>
</feature>
<keyword evidence="10" id="KW-1185">Reference proteome</keyword>
<organism evidence="9 10">
    <name type="scientific">Monosporascus cannonballus</name>
    <dbReference type="NCBI Taxonomy" id="155416"/>
    <lineage>
        <taxon>Eukaryota</taxon>
        <taxon>Fungi</taxon>
        <taxon>Dikarya</taxon>
        <taxon>Ascomycota</taxon>
        <taxon>Pezizomycotina</taxon>
        <taxon>Sordariomycetes</taxon>
        <taxon>Xylariomycetidae</taxon>
        <taxon>Xylariales</taxon>
        <taxon>Xylariales incertae sedis</taxon>
        <taxon>Monosporascus</taxon>
    </lineage>
</organism>
<proteinExistence type="inferred from homology"/>
<feature type="region of interest" description="Disordered" evidence="6">
    <location>
        <begin position="285"/>
        <end position="314"/>
    </location>
</feature>
<name>A0ABY0HED6_9PEZI</name>
<evidence type="ECO:0000256" key="4">
    <source>
        <dbReference type="ARBA" id="ARBA00023136"/>
    </source>
</evidence>
<dbReference type="Proteomes" id="UP000294003">
    <property type="component" value="Unassembled WGS sequence"/>
</dbReference>
<dbReference type="PANTHER" id="PTHR33048">
    <property type="entry name" value="PTH11-LIKE INTEGRAL MEMBRANE PROTEIN (AFU_ORTHOLOGUE AFUA_5G11245)"/>
    <property type="match status" value="1"/>
</dbReference>
<evidence type="ECO:0000256" key="5">
    <source>
        <dbReference type="ARBA" id="ARBA00038359"/>
    </source>
</evidence>
<feature type="transmembrane region" description="Helical" evidence="7">
    <location>
        <begin position="247"/>
        <end position="267"/>
    </location>
</feature>
<accession>A0ABY0HED6</accession>
<sequence length="375" mass="40885">MADPAPAFNALPPDQQQAILNGPGLEPPVNVIPNFENRPNESGIAHGTFATCIVIGWIALLVYVYQALIKYGFFVHQWDLRMYEVAEFFFLIYVATICYFVVMSTIKAAILLEWTRLFVPLDRRTKFFWICHIVAWTNFVASVTMMFLVAFACNPREKYWNPLVEGKCLDANATAFAAPIVNLVFDIIALVLPQKVIWSLHLPLRKKLGVSVLFALGILACVSAALRIGYSVTFYRDPDRSYNIGPVALWCLAEATSGILIYSAPAAPKAISGLKRGVKSSAARLTGHSAATASKNSSGGGSWRAATVKPPRPGRYEEIDELPLTTLPAATSVTGGDLGKGISHHHDGSGIMRSTTTTVNYKSSNAGNESPSWES</sequence>
<feature type="compositionally biased region" description="Polar residues" evidence="6">
    <location>
        <begin position="352"/>
        <end position="375"/>
    </location>
</feature>
<evidence type="ECO:0000256" key="1">
    <source>
        <dbReference type="ARBA" id="ARBA00004141"/>
    </source>
</evidence>
<evidence type="ECO:0000256" key="7">
    <source>
        <dbReference type="SAM" id="Phobius"/>
    </source>
</evidence>
<evidence type="ECO:0000256" key="2">
    <source>
        <dbReference type="ARBA" id="ARBA00022692"/>
    </source>
</evidence>
<feature type="transmembrane region" description="Helical" evidence="7">
    <location>
        <begin position="212"/>
        <end position="235"/>
    </location>
</feature>
<feature type="transmembrane region" description="Helical" evidence="7">
    <location>
        <begin position="127"/>
        <end position="151"/>
    </location>
</feature>
<protein>
    <recommendedName>
        <fullName evidence="8">Rhodopsin domain-containing protein</fullName>
    </recommendedName>
</protein>
<comment type="caution">
    <text evidence="9">The sequence shown here is derived from an EMBL/GenBank/DDBJ whole genome shotgun (WGS) entry which is preliminary data.</text>
</comment>
<feature type="transmembrane region" description="Helical" evidence="7">
    <location>
        <begin position="48"/>
        <end position="68"/>
    </location>
</feature>
<evidence type="ECO:0000313" key="9">
    <source>
        <dbReference type="EMBL" id="RYO91582.1"/>
    </source>
</evidence>
<dbReference type="EMBL" id="QJNS01000039">
    <property type="protein sequence ID" value="RYO91582.1"/>
    <property type="molecule type" value="Genomic_DNA"/>
</dbReference>
<comment type="subcellular location">
    <subcellularLocation>
        <location evidence="1">Membrane</location>
        <topology evidence="1">Multi-pass membrane protein</topology>
    </subcellularLocation>
</comment>
<evidence type="ECO:0000259" key="8">
    <source>
        <dbReference type="Pfam" id="PF20684"/>
    </source>
</evidence>
<evidence type="ECO:0000313" key="10">
    <source>
        <dbReference type="Proteomes" id="UP000294003"/>
    </source>
</evidence>